<evidence type="ECO:0000313" key="2">
    <source>
        <dbReference type="Proteomes" id="UP000470082"/>
    </source>
</evidence>
<sequence>MIWIGVIAILEALYIGYLKNRESLVIEKLNETIKDLLTAINELMKDYEIKDASKYFKKIRNVKIEMK</sequence>
<dbReference type="AlphaFoldDB" id="A0A7X2N2P0"/>
<evidence type="ECO:0000313" key="1">
    <source>
        <dbReference type="EMBL" id="MSS01335.1"/>
    </source>
</evidence>
<dbReference type="RefSeq" id="WP_154459824.1">
    <property type="nucleotide sequence ID" value="NZ_JBJEEW010000062.1"/>
</dbReference>
<proteinExistence type="predicted"/>
<reference evidence="1 2" key="1">
    <citation type="submission" date="2019-08" db="EMBL/GenBank/DDBJ databases">
        <title>In-depth cultivation of the pig gut microbiome towards novel bacterial diversity and tailored functional studies.</title>
        <authorList>
            <person name="Wylensek D."/>
            <person name="Hitch T.C.A."/>
            <person name="Clavel T."/>
        </authorList>
    </citation>
    <scope>NUCLEOTIDE SEQUENCE [LARGE SCALE GENOMIC DNA]</scope>
    <source>
        <strain evidence="1 2">LKV-178-WT-2G</strain>
    </source>
</reference>
<dbReference type="EMBL" id="VUMM01000005">
    <property type="protein sequence ID" value="MSS01335.1"/>
    <property type="molecule type" value="Genomic_DNA"/>
</dbReference>
<keyword evidence="2" id="KW-1185">Reference proteome</keyword>
<gene>
    <name evidence="1" type="ORF">FYJ50_04325</name>
</gene>
<protein>
    <submittedName>
        <fullName evidence="1">Uncharacterized protein</fullName>
    </submittedName>
</protein>
<accession>A0A7X2N2P0</accession>
<name>A0A7X2N2P0_9FIRM</name>
<comment type="caution">
    <text evidence="1">The sequence shown here is derived from an EMBL/GenBank/DDBJ whole genome shotgun (WGS) entry which is preliminary data.</text>
</comment>
<dbReference type="Proteomes" id="UP000470082">
    <property type="component" value="Unassembled WGS sequence"/>
</dbReference>
<organism evidence="1 2">
    <name type="scientific">Floccifex porci</name>
    <dbReference type="NCBI Taxonomy" id="2606629"/>
    <lineage>
        <taxon>Bacteria</taxon>
        <taxon>Bacillati</taxon>
        <taxon>Bacillota</taxon>
        <taxon>Erysipelotrichia</taxon>
        <taxon>Erysipelotrichales</taxon>
        <taxon>Erysipelotrichaceae</taxon>
        <taxon>Floccifex</taxon>
    </lineage>
</organism>